<feature type="signal peptide" evidence="4">
    <location>
        <begin position="1"/>
        <end position="26"/>
    </location>
</feature>
<reference evidence="6 7" key="1">
    <citation type="submission" date="2021-04" db="EMBL/GenBank/DDBJ databases">
        <authorList>
            <person name="Pira H."/>
            <person name="Risdian C."/>
            <person name="Wink J."/>
        </authorList>
    </citation>
    <scope>NUCLEOTIDE SEQUENCE [LARGE SCALE GENOMIC DNA]</scope>
    <source>
        <strain evidence="6 7">WH131</strain>
    </source>
</reference>
<keyword evidence="7" id="KW-1185">Reference proteome</keyword>
<keyword evidence="3" id="KW-0349">Heme</keyword>
<sequence length="122" mass="12862">MTKAPIYPLAVPLTLLAVLLSACQTAAPAGVASTDPGPPAFVEAACGGCHAVEPPFLSPNPASPTFEAIANNPGVTDETLASWLANAHNYPEVMDFDLEPEQIEQVAEYLVTLRRDDYVPAQ</sequence>
<dbReference type="PROSITE" id="PS51257">
    <property type="entry name" value="PROKAR_LIPOPROTEIN"/>
    <property type="match status" value="1"/>
</dbReference>
<evidence type="ECO:0000313" key="7">
    <source>
        <dbReference type="Proteomes" id="UP000699975"/>
    </source>
</evidence>
<feature type="chain" id="PRO_5045324710" description="Cytochrome c domain-containing protein" evidence="4">
    <location>
        <begin position="27"/>
        <end position="122"/>
    </location>
</feature>
<feature type="domain" description="Cytochrome c" evidence="5">
    <location>
        <begin position="32"/>
        <end position="114"/>
    </location>
</feature>
<proteinExistence type="predicted"/>
<evidence type="ECO:0000256" key="2">
    <source>
        <dbReference type="ARBA" id="ARBA00023004"/>
    </source>
</evidence>
<dbReference type="Proteomes" id="UP000699975">
    <property type="component" value="Unassembled WGS sequence"/>
</dbReference>
<evidence type="ECO:0000256" key="3">
    <source>
        <dbReference type="PROSITE-ProRule" id="PRU00433"/>
    </source>
</evidence>
<keyword evidence="1 3" id="KW-0479">Metal-binding</keyword>
<evidence type="ECO:0000259" key="5">
    <source>
        <dbReference type="PROSITE" id="PS51007"/>
    </source>
</evidence>
<keyword evidence="4" id="KW-0732">Signal</keyword>
<evidence type="ECO:0000313" key="6">
    <source>
        <dbReference type="EMBL" id="MBV7265527.1"/>
    </source>
</evidence>
<dbReference type="RefSeq" id="WP_218315974.1">
    <property type="nucleotide sequence ID" value="NZ_JAGSPB010000001.1"/>
</dbReference>
<dbReference type="EMBL" id="JAGSPB010000001">
    <property type="protein sequence ID" value="MBV7265527.1"/>
    <property type="molecule type" value="Genomic_DNA"/>
</dbReference>
<dbReference type="PROSITE" id="PS51007">
    <property type="entry name" value="CYTC"/>
    <property type="match status" value="1"/>
</dbReference>
<dbReference type="InterPro" id="IPR009056">
    <property type="entry name" value="Cyt_c-like_dom"/>
</dbReference>
<evidence type="ECO:0000256" key="4">
    <source>
        <dbReference type="SAM" id="SignalP"/>
    </source>
</evidence>
<name>A0ABS6SKN3_9SPHN</name>
<evidence type="ECO:0000256" key="1">
    <source>
        <dbReference type="ARBA" id="ARBA00022723"/>
    </source>
</evidence>
<comment type="caution">
    <text evidence="6">The sequence shown here is derived from an EMBL/GenBank/DDBJ whole genome shotgun (WGS) entry which is preliminary data.</text>
</comment>
<keyword evidence="2 3" id="KW-0408">Iron</keyword>
<organism evidence="6 7">
    <name type="scientific">Erythrobacter ani</name>
    <dbReference type="NCBI Taxonomy" id="2827235"/>
    <lineage>
        <taxon>Bacteria</taxon>
        <taxon>Pseudomonadati</taxon>
        <taxon>Pseudomonadota</taxon>
        <taxon>Alphaproteobacteria</taxon>
        <taxon>Sphingomonadales</taxon>
        <taxon>Erythrobacteraceae</taxon>
        <taxon>Erythrobacter/Porphyrobacter group</taxon>
        <taxon>Erythrobacter</taxon>
    </lineage>
</organism>
<gene>
    <name evidence="6" type="ORF">KCG45_05000</name>
</gene>
<accession>A0ABS6SKN3</accession>
<protein>
    <recommendedName>
        <fullName evidence="5">Cytochrome c domain-containing protein</fullName>
    </recommendedName>
</protein>